<dbReference type="GeneID" id="30023143"/>
<protein>
    <submittedName>
        <fullName evidence="3">Uncharacterized protein</fullName>
    </submittedName>
</protein>
<sequence>MPGSSEYSELFTSLKDLLSKDDGKNIIIIAVGSGRCVEELERTCAELFKESWHRKLRFWKGRPRPPVYFCTPRNLPSALHSAESLCRERRRHRERSVAVVASRAVRSLDLRVGQQVRSLAVLGAKPAQTTAAPPPSPTLGSRHPASRNLTLRESSSFCNVPLAEWRRRQPSGYSLLTGPGVLVEAGTAAAKRWSSTPSSSVASPLAYGEEETGEERRRGAIRKHLEAMERRAASGRGPRGWRAPAAAILGVLAGGAAKGAVVAAATDADGLTFRDDDKEEGGAMAPGGVGMKETLVAAGFGLAAGTTAAALLVYVVPWEAFFGHLRGLLASWWAWICDLFSRLQDAVRSFRARVEEVRRGGRKVVRMKRGGARSSGSR</sequence>
<evidence type="ECO:0000256" key="1">
    <source>
        <dbReference type="SAM" id="MobiDB-lite"/>
    </source>
</evidence>
<evidence type="ECO:0000313" key="3">
    <source>
        <dbReference type="EMBL" id="OAA58312.1"/>
    </source>
</evidence>
<feature type="region of interest" description="Disordered" evidence="1">
    <location>
        <begin position="125"/>
        <end position="146"/>
    </location>
</feature>
<evidence type="ECO:0000256" key="2">
    <source>
        <dbReference type="SAM" id="Phobius"/>
    </source>
</evidence>
<reference evidence="3 4" key="1">
    <citation type="journal article" date="2016" name="Genome Biol. Evol.">
        <title>Divergent and convergent evolution of fungal pathogenicity.</title>
        <authorList>
            <person name="Shang Y."/>
            <person name="Xiao G."/>
            <person name="Zheng P."/>
            <person name="Cen K."/>
            <person name="Zhan S."/>
            <person name="Wang C."/>
        </authorList>
    </citation>
    <scope>NUCLEOTIDE SEQUENCE [LARGE SCALE GENOMIC DNA]</scope>
    <source>
        <strain evidence="3 4">ARSEF 2679</strain>
    </source>
</reference>
<gene>
    <name evidence="3" type="ORF">ISF_06851</name>
</gene>
<dbReference type="STRING" id="1081104.A0A167R6C3"/>
<dbReference type="AlphaFoldDB" id="A0A167R6C3"/>
<dbReference type="Proteomes" id="UP000076744">
    <property type="component" value="Unassembled WGS sequence"/>
</dbReference>
<dbReference type="OrthoDB" id="10558125at2759"/>
<evidence type="ECO:0000313" key="4">
    <source>
        <dbReference type="Proteomes" id="UP000076744"/>
    </source>
</evidence>
<keyword evidence="2" id="KW-0812">Transmembrane</keyword>
<keyword evidence="2" id="KW-0472">Membrane</keyword>
<feature type="compositionally biased region" description="Low complexity" evidence="1">
    <location>
        <begin position="194"/>
        <end position="203"/>
    </location>
</feature>
<keyword evidence="4" id="KW-1185">Reference proteome</keyword>
<comment type="caution">
    <text evidence="3">The sequence shown here is derived from an EMBL/GenBank/DDBJ whole genome shotgun (WGS) entry which is preliminary data.</text>
</comment>
<organism evidence="3 4">
    <name type="scientific">Cordyceps fumosorosea (strain ARSEF 2679)</name>
    <name type="common">Isaria fumosorosea</name>
    <dbReference type="NCBI Taxonomy" id="1081104"/>
    <lineage>
        <taxon>Eukaryota</taxon>
        <taxon>Fungi</taxon>
        <taxon>Dikarya</taxon>
        <taxon>Ascomycota</taxon>
        <taxon>Pezizomycotina</taxon>
        <taxon>Sordariomycetes</taxon>
        <taxon>Hypocreomycetidae</taxon>
        <taxon>Hypocreales</taxon>
        <taxon>Cordycipitaceae</taxon>
        <taxon>Cordyceps</taxon>
    </lineage>
</organism>
<dbReference type="RefSeq" id="XP_018702495.1">
    <property type="nucleotide sequence ID" value="XM_018850455.1"/>
</dbReference>
<dbReference type="EMBL" id="AZHB01000018">
    <property type="protein sequence ID" value="OAA58312.1"/>
    <property type="molecule type" value="Genomic_DNA"/>
</dbReference>
<keyword evidence="2" id="KW-1133">Transmembrane helix</keyword>
<proteinExistence type="predicted"/>
<name>A0A167R6C3_CORFA</name>
<feature type="transmembrane region" description="Helical" evidence="2">
    <location>
        <begin position="294"/>
        <end position="315"/>
    </location>
</feature>
<accession>A0A167R6C3</accession>
<feature type="region of interest" description="Disordered" evidence="1">
    <location>
        <begin position="194"/>
        <end position="219"/>
    </location>
</feature>